<dbReference type="EMBL" id="MU857152">
    <property type="protein sequence ID" value="KAK4149511.1"/>
    <property type="molecule type" value="Genomic_DNA"/>
</dbReference>
<protein>
    <submittedName>
        <fullName evidence="1">Uncharacterized protein</fullName>
    </submittedName>
</protein>
<sequence>MDDTINSVYITGKLKGYSGKTRNGGECSGSFVGHMGQGCNNLNGRGKRIKCVRQVAGLP</sequence>
<name>A0AAN6ZUL5_9PEZI</name>
<evidence type="ECO:0000313" key="2">
    <source>
        <dbReference type="Proteomes" id="UP001302745"/>
    </source>
</evidence>
<gene>
    <name evidence="1" type="ORF">C8A00DRAFT_18812</name>
</gene>
<keyword evidence="2" id="KW-1185">Reference proteome</keyword>
<proteinExistence type="predicted"/>
<dbReference type="Proteomes" id="UP001302745">
    <property type="component" value="Unassembled WGS sequence"/>
</dbReference>
<evidence type="ECO:0000313" key="1">
    <source>
        <dbReference type="EMBL" id="KAK4149511.1"/>
    </source>
</evidence>
<comment type="caution">
    <text evidence="1">The sequence shown here is derived from an EMBL/GenBank/DDBJ whole genome shotgun (WGS) entry which is preliminary data.</text>
</comment>
<accession>A0AAN6ZUL5</accession>
<reference evidence="1" key="1">
    <citation type="journal article" date="2023" name="Mol. Phylogenet. Evol.">
        <title>Genome-scale phylogeny and comparative genomics of the fungal order Sordariales.</title>
        <authorList>
            <person name="Hensen N."/>
            <person name="Bonometti L."/>
            <person name="Westerberg I."/>
            <person name="Brannstrom I.O."/>
            <person name="Guillou S."/>
            <person name="Cros-Aarteil S."/>
            <person name="Calhoun S."/>
            <person name="Haridas S."/>
            <person name="Kuo A."/>
            <person name="Mondo S."/>
            <person name="Pangilinan J."/>
            <person name="Riley R."/>
            <person name="LaButti K."/>
            <person name="Andreopoulos B."/>
            <person name="Lipzen A."/>
            <person name="Chen C."/>
            <person name="Yan M."/>
            <person name="Daum C."/>
            <person name="Ng V."/>
            <person name="Clum A."/>
            <person name="Steindorff A."/>
            <person name="Ohm R.A."/>
            <person name="Martin F."/>
            <person name="Silar P."/>
            <person name="Natvig D.O."/>
            <person name="Lalanne C."/>
            <person name="Gautier V."/>
            <person name="Ament-Velasquez S.L."/>
            <person name="Kruys A."/>
            <person name="Hutchinson M.I."/>
            <person name="Powell A.J."/>
            <person name="Barry K."/>
            <person name="Miller A.N."/>
            <person name="Grigoriev I.V."/>
            <person name="Debuchy R."/>
            <person name="Gladieux P."/>
            <person name="Hiltunen Thoren M."/>
            <person name="Johannesson H."/>
        </authorList>
    </citation>
    <scope>NUCLEOTIDE SEQUENCE</scope>
    <source>
        <strain evidence="1">CBS 538.74</strain>
    </source>
</reference>
<dbReference type="AlphaFoldDB" id="A0AAN6ZUL5"/>
<reference evidence="1" key="2">
    <citation type="submission" date="2023-05" db="EMBL/GenBank/DDBJ databases">
        <authorList>
            <consortium name="Lawrence Berkeley National Laboratory"/>
            <person name="Steindorff A."/>
            <person name="Hensen N."/>
            <person name="Bonometti L."/>
            <person name="Westerberg I."/>
            <person name="Brannstrom I.O."/>
            <person name="Guillou S."/>
            <person name="Cros-Aarteil S."/>
            <person name="Calhoun S."/>
            <person name="Haridas S."/>
            <person name="Kuo A."/>
            <person name="Mondo S."/>
            <person name="Pangilinan J."/>
            <person name="Riley R."/>
            <person name="Labutti K."/>
            <person name="Andreopoulos B."/>
            <person name="Lipzen A."/>
            <person name="Chen C."/>
            <person name="Yanf M."/>
            <person name="Daum C."/>
            <person name="Ng V."/>
            <person name="Clum A."/>
            <person name="Ohm R."/>
            <person name="Martin F."/>
            <person name="Silar P."/>
            <person name="Natvig D."/>
            <person name="Lalanne C."/>
            <person name="Gautier V."/>
            <person name="Ament-Velasquez S.L."/>
            <person name="Kruys A."/>
            <person name="Hutchinson M.I."/>
            <person name="Powell A.J."/>
            <person name="Barry K."/>
            <person name="Miller A.N."/>
            <person name="Grigoriev I.V."/>
            <person name="Debuchy R."/>
            <person name="Gladieux P."/>
            <person name="Thoren M.H."/>
            <person name="Johannesson H."/>
        </authorList>
    </citation>
    <scope>NUCLEOTIDE SEQUENCE</scope>
    <source>
        <strain evidence="1">CBS 538.74</strain>
    </source>
</reference>
<organism evidence="1 2">
    <name type="scientific">Chaetomidium leptoderma</name>
    <dbReference type="NCBI Taxonomy" id="669021"/>
    <lineage>
        <taxon>Eukaryota</taxon>
        <taxon>Fungi</taxon>
        <taxon>Dikarya</taxon>
        <taxon>Ascomycota</taxon>
        <taxon>Pezizomycotina</taxon>
        <taxon>Sordariomycetes</taxon>
        <taxon>Sordariomycetidae</taxon>
        <taxon>Sordariales</taxon>
        <taxon>Chaetomiaceae</taxon>
        <taxon>Chaetomidium</taxon>
    </lineage>
</organism>